<sequence length="131" mass="14927">MKILLFLFIMAATATMISSCSKQSLPVKTLARTVNFNRYTEKDFSAEKGNITFFVQITDGSKKLLDSAVATMRINEIPTQANKLIYAKTLNNTNGELKVGFKYVLENFGYSLHYDIFNSNEVHKEMNFSYK</sequence>
<protein>
    <recommendedName>
        <fullName evidence="3">Lipoprotein</fullName>
    </recommendedName>
</protein>
<organism evidence="1 2">
    <name type="scientific">Mucilaginibacter antarcticus</name>
    <dbReference type="NCBI Taxonomy" id="1855725"/>
    <lineage>
        <taxon>Bacteria</taxon>
        <taxon>Pseudomonadati</taxon>
        <taxon>Bacteroidota</taxon>
        <taxon>Sphingobacteriia</taxon>
        <taxon>Sphingobacteriales</taxon>
        <taxon>Sphingobacteriaceae</taxon>
        <taxon>Mucilaginibacter</taxon>
    </lineage>
</organism>
<evidence type="ECO:0008006" key="3">
    <source>
        <dbReference type="Google" id="ProtNLM"/>
    </source>
</evidence>
<proteinExistence type="predicted"/>
<dbReference type="EMBL" id="JBHUON010000001">
    <property type="protein sequence ID" value="MFD2863179.1"/>
    <property type="molecule type" value="Genomic_DNA"/>
</dbReference>
<reference evidence="2" key="1">
    <citation type="journal article" date="2019" name="Int. J. Syst. Evol. Microbiol.">
        <title>The Global Catalogue of Microorganisms (GCM) 10K type strain sequencing project: providing services to taxonomists for standard genome sequencing and annotation.</title>
        <authorList>
            <consortium name="The Broad Institute Genomics Platform"/>
            <consortium name="The Broad Institute Genome Sequencing Center for Infectious Disease"/>
            <person name="Wu L."/>
            <person name="Ma J."/>
        </authorList>
    </citation>
    <scope>NUCLEOTIDE SEQUENCE [LARGE SCALE GENOMIC DNA]</scope>
    <source>
        <strain evidence="2">KCTC 52232</strain>
    </source>
</reference>
<dbReference type="Proteomes" id="UP001597601">
    <property type="component" value="Unassembled WGS sequence"/>
</dbReference>
<dbReference type="RefSeq" id="WP_377122304.1">
    <property type="nucleotide sequence ID" value="NZ_JBHUHN010000001.1"/>
</dbReference>
<accession>A0ABW5XIX7</accession>
<dbReference type="PROSITE" id="PS51257">
    <property type="entry name" value="PROKAR_LIPOPROTEIN"/>
    <property type="match status" value="1"/>
</dbReference>
<name>A0ABW5XIX7_9SPHI</name>
<keyword evidence="2" id="KW-1185">Reference proteome</keyword>
<evidence type="ECO:0000313" key="2">
    <source>
        <dbReference type="Proteomes" id="UP001597601"/>
    </source>
</evidence>
<gene>
    <name evidence="1" type="ORF">ACFSYC_00645</name>
</gene>
<evidence type="ECO:0000313" key="1">
    <source>
        <dbReference type="EMBL" id="MFD2863179.1"/>
    </source>
</evidence>
<comment type="caution">
    <text evidence="1">The sequence shown here is derived from an EMBL/GenBank/DDBJ whole genome shotgun (WGS) entry which is preliminary data.</text>
</comment>